<sequence length="564" mass="64429">MRNTLLFPTLFLILSTLLLSACNLMPSASSEAKAIAEPAKAVTKPELKKPDGTPMLAAISEYQVSGDASFPADWSGFEAGSNVFANTEPEDLWQRIRDGFTIEDIEHRRIQQQLNWYIRHPAYMQRVAERARPYLYYIVETLENNNMPSEIALLPIVESAFQPFAYSHGRASGIWQFIPSTGRRYGLKQDWWYDGRRDVYAATQSAARLLTNLQKQFKGDWLLALAAYNSGEGTVHRAIKKNRRKGKPTDFWSLSLPPETRAYVPKLLALKIYIENPEAYQLDMPAIANEPYFERVEIKHQLDLAKAAELAEIELDALYQLNPGFNRWATSPKGPSYLLLPMDKADIFREKLAKLPDNAHITWVRHKIRSGETLSSISQKYRTSIQTIKQVNHIRGTRLRAGHSLTIPVASKRPQSYRLSASQRKSKRQNIPRKGIKLTHIVQSGDTFWDLATRHKVSVRQLASWNSMAPRDPLMPGQKLVIWSRSGKSVSHNDPSVFFTPPPSRNITKRIGYRVRAGDSLARISQKFRVSIDQLCRWNRINKNKYLQPGQRLTLYVDVTRQSS</sequence>
<dbReference type="SUPFAM" id="SSF53955">
    <property type="entry name" value="Lysozyme-like"/>
    <property type="match status" value="1"/>
</dbReference>
<dbReference type="InterPro" id="IPR023346">
    <property type="entry name" value="Lysozyme-like_dom_sf"/>
</dbReference>
<dbReference type="GO" id="GO:0000270">
    <property type="term" value="P:peptidoglycan metabolic process"/>
    <property type="evidence" value="ECO:0007669"/>
    <property type="project" value="InterPro"/>
</dbReference>
<dbReference type="PROSITE" id="PS51782">
    <property type="entry name" value="LYSM"/>
    <property type="match status" value="3"/>
</dbReference>
<dbReference type="EMBL" id="UOFY01000054">
    <property type="protein sequence ID" value="VAX10824.1"/>
    <property type="molecule type" value="Genomic_DNA"/>
</dbReference>
<dbReference type="Gene3D" id="1.10.530.10">
    <property type="match status" value="1"/>
</dbReference>
<dbReference type="PROSITE" id="PS51257">
    <property type="entry name" value="PROKAR_LIPOPROTEIN"/>
    <property type="match status" value="1"/>
</dbReference>
<dbReference type="InterPro" id="IPR000189">
    <property type="entry name" value="Transglyc_AS"/>
</dbReference>
<dbReference type="GO" id="GO:0016020">
    <property type="term" value="C:membrane"/>
    <property type="evidence" value="ECO:0007669"/>
    <property type="project" value="InterPro"/>
</dbReference>
<dbReference type="AlphaFoldDB" id="A0A3B1BG78"/>
<evidence type="ECO:0000313" key="2">
    <source>
        <dbReference type="EMBL" id="VAX10824.1"/>
    </source>
</evidence>
<feature type="domain" description="LysM" evidence="1">
    <location>
        <begin position="511"/>
        <end position="555"/>
    </location>
</feature>
<reference evidence="2" key="1">
    <citation type="submission" date="2018-06" db="EMBL/GenBank/DDBJ databases">
        <authorList>
            <person name="Zhirakovskaya E."/>
        </authorList>
    </citation>
    <scope>NUCLEOTIDE SEQUENCE</scope>
</reference>
<accession>A0A3B1BG78</accession>
<dbReference type="InterPro" id="IPR018392">
    <property type="entry name" value="LysM"/>
</dbReference>
<dbReference type="PROSITE" id="PS00922">
    <property type="entry name" value="TRANSGLYCOSYLASE"/>
    <property type="match status" value="1"/>
</dbReference>
<dbReference type="CDD" id="cd16894">
    <property type="entry name" value="MltD-like"/>
    <property type="match status" value="1"/>
</dbReference>
<dbReference type="SMART" id="SM00257">
    <property type="entry name" value="LysM"/>
    <property type="match status" value="3"/>
</dbReference>
<feature type="domain" description="LysM" evidence="1">
    <location>
        <begin position="364"/>
        <end position="407"/>
    </location>
</feature>
<name>A0A3B1BG78_9ZZZZ</name>
<dbReference type="GO" id="GO:0008932">
    <property type="term" value="F:lytic endotransglycosylase activity"/>
    <property type="evidence" value="ECO:0007669"/>
    <property type="project" value="TreeGrafter"/>
</dbReference>
<gene>
    <name evidence="2" type="ORF">MNBD_GAMMA25-2473</name>
</gene>
<dbReference type="Pfam" id="PF01476">
    <property type="entry name" value="LysM"/>
    <property type="match status" value="3"/>
</dbReference>
<dbReference type="InterPro" id="IPR036779">
    <property type="entry name" value="LysM_dom_sf"/>
</dbReference>
<dbReference type="PANTHER" id="PTHR33734:SF22">
    <property type="entry name" value="MEMBRANE-BOUND LYTIC MUREIN TRANSGLYCOSYLASE D"/>
    <property type="match status" value="1"/>
</dbReference>
<dbReference type="PANTHER" id="PTHR33734">
    <property type="entry name" value="LYSM DOMAIN-CONTAINING GPI-ANCHORED PROTEIN 2"/>
    <property type="match status" value="1"/>
</dbReference>
<dbReference type="InterPro" id="IPR008258">
    <property type="entry name" value="Transglycosylase_SLT_dom_1"/>
</dbReference>
<dbReference type="Pfam" id="PF01464">
    <property type="entry name" value="SLT"/>
    <property type="match status" value="1"/>
</dbReference>
<dbReference type="Gene3D" id="3.10.350.10">
    <property type="entry name" value="LysM domain"/>
    <property type="match status" value="3"/>
</dbReference>
<dbReference type="CDD" id="cd00118">
    <property type="entry name" value="LysM"/>
    <property type="match status" value="3"/>
</dbReference>
<organism evidence="2">
    <name type="scientific">hydrothermal vent metagenome</name>
    <dbReference type="NCBI Taxonomy" id="652676"/>
    <lineage>
        <taxon>unclassified sequences</taxon>
        <taxon>metagenomes</taxon>
        <taxon>ecological metagenomes</taxon>
    </lineage>
</organism>
<feature type="domain" description="LysM" evidence="1">
    <location>
        <begin position="438"/>
        <end position="482"/>
    </location>
</feature>
<proteinExistence type="predicted"/>
<evidence type="ECO:0000259" key="1">
    <source>
        <dbReference type="PROSITE" id="PS51782"/>
    </source>
</evidence>
<dbReference type="SUPFAM" id="SSF54106">
    <property type="entry name" value="LysM domain"/>
    <property type="match status" value="3"/>
</dbReference>
<protein>
    <submittedName>
        <fullName evidence="2">Membrane-bound lytic murein transglycosylase D</fullName>
    </submittedName>
</protein>